<keyword evidence="1" id="KW-0732">Signal</keyword>
<dbReference type="AlphaFoldDB" id="A0A5C6CRA9"/>
<feature type="signal peptide" evidence="1">
    <location>
        <begin position="1"/>
        <end position="25"/>
    </location>
</feature>
<reference evidence="3 4" key="1">
    <citation type="submission" date="2019-02" db="EMBL/GenBank/DDBJ databases">
        <title>Deep-cultivation of Planctomycetes and their phenomic and genomic characterization uncovers novel biology.</title>
        <authorList>
            <person name="Wiegand S."/>
            <person name="Jogler M."/>
            <person name="Boedeker C."/>
            <person name="Pinto D."/>
            <person name="Vollmers J."/>
            <person name="Rivas-Marin E."/>
            <person name="Kohn T."/>
            <person name="Peeters S.H."/>
            <person name="Heuer A."/>
            <person name="Rast P."/>
            <person name="Oberbeckmann S."/>
            <person name="Bunk B."/>
            <person name="Jeske O."/>
            <person name="Meyerdierks A."/>
            <person name="Storesund J.E."/>
            <person name="Kallscheuer N."/>
            <person name="Luecker S."/>
            <person name="Lage O.M."/>
            <person name="Pohl T."/>
            <person name="Merkel B.J."/>
            <person name="Hornburger P."/>
            <person name="Mueller R.-W."/>
            <person name="Bruemmer F."/>
            <person name="Labrenz M."/>
            <person name="Spormann A.M."/>
            <person name="Op Den Camp H."/>
            <person name="Overmann J."/>
            <person name="Amann R."/>
            <person name="Jetten M.S.M."/>
            <person name="Mascher T."/>
            <person name="Medema M.H."/>
            <person name="Devos D.P."/>
            <person name="Kaster A.-K."/>
            <person name="Ovreas L."/>
            <person name="Rohde M."/>
            <person name="Galperin M.Y."/>
            <person name="Jogler C."/>
        </authorList>
    </citation>
    <scope>NUCLEOTIDE SEQUENCE [LARGE SCALE GENOMIC DNA]</scope>
    <source>
        <strain evidence="3 4">Pla144</strain>
    </source>
</reference>
<dbReference type="NCBIfam" id="TIGR02595">
    <property type="entry name" value="PEP_CTERM"/>
    <property type="match status" value="1"/>
</dbReference>
<evidence type="ECO:0000313" key="3">
    <source>
        <dbReference type="EMBL" id="TWU26084.1"/>
    </source>
</evidence>
<evidence type="ECO:0000256" key="1">
    <source>
        <dbReference type="SAM" id="SignalP"/>
    </source>
</evidence>
<feature type="domain" description="Ice-binding protein C-terminal" evidence="2">
    <location>
        <begin position="229"/>
        <end position="252"/>
    </location>
</feature>
<evidence type="ECO:0000313" key="4">
    <source>
        <dbReference type="Proteomes" id="UP000318437"/>
    </source>
</evidence>
<proteinExistence type="predicted"/>
<dbReference type="RefSeq" id="WP_146451631.1">
    <property type="nucleotide sequence ID" value="NZ_SJPS01000004.1"/>
</dbReference>
<dbReference type="InterPro" id="IPR013424">
    <property type="entry name" value="Ice-binding_C"/>
</dbReference>
<gene>
    <name evidence="3" type="ORF">Pla144_33010</name>
</gene>
<dbReference type="OrthoDB" id="292862at2"/>
<feature type="chain" id="PRO_5022748142" description="Ice-binding protein C-terminal domain-containing protein" evidence="1">
    <location>
        <begin position="26"/>
        <end position="253"/>
    </location>
</feature>
<evidence type="ECO:0000259" key="2">
    <source>
        <dbReference type="Pfam" id="PF07589"/>
    </source>
</evidence>
<dbReference type="Proteomes" id="UP000318437">
    <property type="component" value="Unassembled WGS sequence"/>
</dbReference>
<protein>
    <recommendedName>
        <fullName evidence="2">Ice-binding protein C-terminal domain-containing protein</fullName>
    </recommendedName>
</protein>
<keyword evidence="4" id="KW-1185">Reference proteome</keyword>
<name>A0A5C6CRA9_9BACT</name>
<accession>A0A5C6CRA9</accession>
<dbReference type="EMBL" id="SJPS01000004">
    <property type="protein sequence ID" value="TWU26084.1"/>
    <property type="molecule type" value="Genomic_DNA"/>
</dbReference>
<sequence length="253" mass="26310" precursor="true">MMSTRITTTLAALGLVALLVGPTQATVLEFGGHGSNEDMAFDYGSNISAGIAGEFDISNGATPNVALTWGPQIPNVLEFHNASTWVAPLVAPGVLQLDVDTSSQNGQFPADPTVDFSVPAGVRVRINSLIIGNANDQHIDDGHEPANDWTINLIRLSDSATVFTHTTTACGVATQGSGCGEVVNIDYTGDPGVSYRLLFDDGGDNTTPSHTGGIGDHPRGAIDNLSFNQIPEPTTMALLALLGLGAVGTRRRS</sequence>
<comment type="caution">
    <text evidence="3">The sequence shown here is derived from an EMBL/GenBank/DDBJ whole genome shotgun (WGS) entry which is preliminary data.</text>
</comment>
<dbReference type="Pfam" id="PF07589">
    <property type="entry name" value="PEP-CTERM"/>
    <property type="match status" value="1"/>
</dbReference>
<organism evidence="3 4">
    <name type="scientific">Bythopirellula polymerisocia</name>
    <dbReference type="NCBI Taxonomy" id="2528003"/>
    <lineage>
        <taxon>Bacteria</taxon>
        <taxon>Pseudomonadati</taxon>
        <taxon>Planctomycetota</taxon>
        <taxon>Planctomycetia</taxon>
        <taxon>Pirellulales</taxon>
        <taxon>Lacipirellulaceae</taxon>
        <taxon>Bythopirellula</taxon>
    </lineage>
</organism>